<evidence type="ECO:0000256" key="6">
    <source>
        <dbReference type="ARBA" id="ARBA00023289"/>
    </source>
</evidence>
<comment type="similarity">
    <text evidence="2">Belongs to the small GTPase superfamily. Rho family.</text>
</comment>
<keyword evidence="5 7" id="KW-0449">Lipoprotein</keyword>
<comment type="function">
    <text evidence="7">The small GTPases Rab are key regulators in vesicle trafficking.</text>
</comment>
<dbReference type="Pfam" id="PF00071">
    <property type="entry name" value="Ras"/>
    <property type="match status" value="1"/>
</dbReference>
<dbReference type="NCBIfam" id="TIGR00231">
    <property type="entry name" value="small_GTP"/>
    <property type="match status" value="1"/>
</dbReference>
<dbReference type="PANTHER" id="PTHR47981">
    <property type="entry name" value="RAB FAMILY"/>
    <property type="match status" value="1"/>
</dbReference>
<comment type="subcellular location">
    <subcellularLocation>
        <location evidence="7">Membrane</location>
        <topology evidence="7">Lipid-anchor</topology>
    </subcellularLocation>
</comment>
<dbReference type="PROSITE" id="PS51421">
    <property type="entry name" value="RAS"/>
    <property type="match status" value="1"/>
</dbReference>
<dbReference type="AlphaFoldDB" id="B0EIV8"/>
<keyword evidence="4 7" id="KW-0342">GTP-binding</keyword>
<dbReference type="SMART" id="SM00173">
    <property type="entry name" value="RAS"/>
    <property type="match status" value="1"/>
</dbReference>
<sequence length="212" mass="23731">MEESDSIRLKIIVVGDPSSGKTSSIHQFCDGIFDNNYQPTIGVEFSSKFISIDGKSVELRLWDIAGQDHYAGMSRVYYNGALGAIVMCDVTNKNSIEGAMKWKANIDDRVLFNNEKISVLLVGNKTDLIQDEAQLKAIQNQLREISASNGFIGYILTSARTCHNLEESMIRIAKFIITKYGPLLDNFQPEKKTPNIDLMQFPETKKLDGCCH</sequence>
<dbReference type="KEGG" id="edi:EDI_260720"/>
<keyword evidence="9" id="KW-1185">Reference proteome</keyword>
<dbReference type="GO" id="GO:0005802">
    <property type="term" value="C:trans-Golgi network"/>
    <property type="evidence" value="ECO:0007669"/>
    <property type="project" value="UniProtKB-UniRule"/>
</dbReference>
<dbReference type="GO" id="GO:0005770">
    <property type="term" value="C:late endosome"/>
    <property type="evidence" value="ECO:0007669"/>
    <property type="project" value="TreeGrafter"/>
</dbReference>
<dbReference type="PRINTS" id="PR00449">
    <property type="entry name" value="RASTRNSFRMNG"/>
</dbReference>
<comment type="similarity">
    <text evidence="1 7">Belongs to the small GTPase superfamily. Rab family.</text>
</comment>
<dbReference type="Gene3D" id="3.40.50.300">
    <property type="entry name" value="P-loop containing nucleotide triphosphate hydrolases"/>
    <property type="match status" value="1"/>
</dbReference>
<protein>
    <recommendedName>
        <fullName evidence="7">Ras-related protein Rab</fullName>
    </recommendedName>
</protein>
<dbReference type="GO" id="GO:0045335">
    <property type="term" value="C:phagocytic vesicle"/>
    <property type="evidence" value="ECO:0007669"/>
    <property type="project" value="TreeGrafter"/>
</dbReference>
<dbReference type="InterPro" id="IPR005225">
    <property type="entry name" value="Small_GTP-bd"/>
</dbReference>
<dbReference type="VEuPathDB" id="AmoebaDB:EDI_260720"/>
<dbReference type="OMA" id="HTKINLQ"/>
<dbReference type="eggNOG" id="KOG4423">
    <property type="taxonomic scope" value="Eukaryota"/>
</dbReference>
<dbReference type="GO" id="GO:0090385">
    <property type="term" value="P:phagosome-lysosome fusion"/>
    <property type="evidence" value="ECO:0007669"/>
    <property type="project" value="TreeGrafter"/>
</dbReference>
<dbReference type="Proteomes" id="UP000008076">
    <property type="component" value="Unassembled WGS sequence"/>
</dbReference>
<dbReference type="CDD" id="cd04107">
    <property type="entry name" value="Rab32_Rab38"/>
    <property type="match status" value="1"/>
</dbReference>
<keyword evidence="8" id="KW-0378">Hydrolase</keyword>
<evidence type="ECO:0000256" key="3">
    <source>
        <dbReference type="ARBA" id="ARBA00022741"/>
    </source>
</evidence>
<dbReference type="InterPro" id="IPR030697">
    <property type="entry name" value="Rab29/Rab38/Rab32"/>
</dbReference>
<dbReference type="InterPro" id="IPR001806">
    <property type="entry name" value="Small_GTPase"/>
</dbReference>
<evidence type="ECO:0000256" key="1">
    <source>
        <dbReference type="ARBA" id="ARBA00006270"/>
    </source>
</evidence>
<evidence type="ECO:0000256" key="7">
    <source>
        <dbReference type="RuleBase" id="RU367128"/>
    </source>
</evidence>
<organism evidence="9">
    <name type="scientific">Entamoeba dispar (strain ATCC PRA-260 / SAW760)</name>
    <dbReference type="NCBI Taxonomy" id="370354"/>
    <lineage>
        <taxon>Eukaryota</taxon>
        <taxon>Amoebozoa</taxon>
        <taxon>Evosea</taxon>
        <taxon>Archamoebae</taxon>
        <taxon>Mastigamoebida</taxon>
        <taxon>Entamoebidae</taxon>
        <taxon>Entamoeba</taxon>
    </lineage>
</organism>
<dbReference type="RefSeq" id="XP_001738165.1">
    <property type="nucleotide sequence ID" value="XM_001738113.1"/>
</dbReference>
<dbReference type="SMART" id="SM00175">
    <property type="entry name" value="RAB"/>
    <property type="match status" value="1"/>
</dbReference>
<evidence type="ECO:0000313" key="9">
    <source>
        <dbReference type="Proteomes" id="UP000008076"/>
    </source>
</evidence>
<keyword evidence="7" id="KW-0472">Membrane</keyword>
<dbReference type="GO" id="GO:0005525">
    <property type="term" value="F:GTP binding"/>
    <property type="evidence" value="ECO:0007669"/>
    <property type="project" value="UniProtKB-UniRule"/>
</dbReference>
<name>B0EIV8_ENTDS</name>
<dbReference type="GO" id="GO:0003924">
    <property type="term" value="F:GTPase activity"/>
    <property type="evidence" value="ECO:0007669"/>
    <property type="project" value="UniProtKB-UniRule"/>
</dbReference>
<keyword evidence="6 7" id="KW-0636">Prenylation</keyword>
<dbReference type="PANTHER" id="PTHR47981:SF20">
    <property type="entry name" value="RAS-RELATED PROTEIN RAB-7A"/>
    <property type="match status" value="1"/>
</dbReference>
<gene>
    <name evidence="8" type="ORF">EDI_260720</name>
</gene>
<dbReference type="SMART" id="SM00174">
    <property type="entry name" value="RHO"/>
    <property type="match status" value="1"/>
</dbReference>
<keyword evidence="3 7" id="KW-0547">Nucleotide-binding</keyword>
<dbReference type="GO" id="GO:0016020">
    <property type="term" value="C:membrane"/>
    <property type="evidence" value="ECO:0007669"/>
    <property type="project" value="UniProtKB-SubCell"/>
</dbReference>
<accession>B0EIV8</accession>
<dbReference type="SUPFAM" id="SSF52540">
    <property type="entry name" value="P-loop containing nucleoside triphosphate hydrolases"/>
    <property type="match status" value="1"/>
</dbReference>
<dbReference type="OrthoDB" id="245989at2759"/>
<dbReference type="FunFam" id="3.40.50.300:FF:001800">
    <property type="entry name" value="Rab family GTPase"/>
    <property type="match status" value="1"/>
</dbReference>
<dbReference type="EMBL" id="DS549501">
    <property type="protein sequence ID" value="EDR25526.1"/>
    <property type="molecule type" value="Genomic_DNA"/>
</dbReference>
<evidence type="ECO:0000256" key="2">
    <source>
        <dbReference type="ARBA" id="ARBA00010142"/>
    </source>
</evidence>
<dbReference type="GO" id="GO:0005764">
    <property type="term" value="C:lysosome"/>
    <property type="evidence" value="ECO:0007669"/>
    <property type="project" value="TreeGrafter"/>
</dbReference>
<dbReference type="SMART" id="SM00176">
    <property type="entry name" value="RAN"/>
    <property type="match status" value="1"/>
</dbReference>
<dbReference type="PROSITE" id="PS51419">
    <property type="entry name" value="RAB"/>
    <property type="match status" value="1"/>
</dbReference>
<evidence type="ECO:0000313" key="8">
    <source>
        <dbReference type="EMBL" id="EDR25526.1"/>
    </source>
</evidence>
<dbReference type="InterPro" id="IPR027417">
    <property type="entry name" value="P-loop_NTPase"/>
</dbReference>
<evidence type="ECO:0000256" key="5">
    <source>
        <dbReference type="ARBA" id="ARBA00023288"/>
    </source>
</evidence>
<proteinExistence type="inferred from homology"/>
<reference evidence="9" key="1">
    <citation type="submission" date="2007-12" db="EMBL/GenBank/DDBJ databases">
        <title>Annotation of Entamoeba dispar SAW760.</title>
        <authorList>
            <person name="Lorenzi H."/>
            <person name="Inman J."/>
            <person name="Schobel S."/>
            <person name="Amedeo P."/>
            <person name="Caler E."/>
        </authorList>
    </citation>
    <scope>NUCLEOTIDE SEQUENCE [LARGE SCALE GENOMIC DNA]</scope>
    <source>
        <strain evidence="9">ATCC PRA-260 / SAW760</strain>
    </source>
</reference>
<dbReference type="GeneID" id="5883236"/>
<evidence type="ECO:0000256" key="4">
    <source>
        <dbReference type="ARBA" id="ARBA00023134"/>
    </source>
</evidence>